<gene>
    <name evidence="2" type="ORF">Vbra_21679</name>
</gene>
<dbReference type="VEuPathDB" id="CryptoDB:Vbra_21679"/>
<evidence type="ECO:0000313" key="3">
    <source>
        <dbReference type="Proteomes" id="UP000041254"/>
    </source>
</evidence>
<organism evidence="2 3">
    <name type="scientific">Vitrella brassicaformis (strain CCMP3155)</name>
    <dbReference type="NCBI Taxonomy" id="1169540"/>
    <lineage>
        <taxon>Eukaryota</taxon>
        <taxon>Sar</taxon>
        <taxon>Alveolata</taxon>
        <taxon>Colpodellida</taxon>
        <taxon>Vitrellaceae</taxon>
        <taxon>Vitrella</taxon>
    </lineage>
</organism>
<dbReference type="AlphaFoldDB" id="A0A0G4FRZ9"/>
<evidence type="ECO:0000313" key="2">
    <source>
        <dbReference type="EMBL" id="CEM17421.1"/>
    </source>
</evidence>
<accession>A0A0G4FRZ9</accession>
<feature type="region of interest" description="Disordered" evidence="1">
    <location>
        <begin position="259"/>
        <end position="317"/>
    </location>
</feature>
<reference evidence="2 3" key="1">
    <citation type="submission" date="2014-11" db="EMBL/GenBank/DDBJ databases">
        <authorList>
            <person name="Zhu J."/>
            <person name="Qi W."/>
            <person name="Song R."/>
        </authorList>
    </citation>
    <scope>NUCLEOTIDE SEQUENCE [LARGE SCALE GENOMIC DNA]</scope>
</reference>
<dbReference type="InParanoid" id="A0A0G4FRZ9"/>
<dbReference type="EMBL" id="CDMY01000488">
    <property type="protein sequence ID" value="CEM17421.1"/>
    <property type="molecule type" value="Genomic_DNA"/>
</dbReference>
<keyword evidence="3" id="KW-1185">Reference proteome</keyword>
<dbReference type="Proteomes" id="UP000041254">
    <property type="component" value="Unassembled WGS sequence"/>
</dbReference>
<protein>
    <submittedName>
        <fullName evidence="2">Uncharacterized protein</fullName>
    </submittedName>
</protein>
<evidence type="ECO:0000256" key="1">
    <source>
        <dbReference type="SAM" id="MobiDB-lite"/>
    </source>
</evidence>
<name>A0A0G4FRZ9_VITBC</name>
<proteinExistence type="predicted"/>
<feature type="region of interest" description="Disordered" evidence="1">
    <location>
        <begin position="1"/>
        <end position="30"/>
    </location>
</feature>
<sequence>MDKRGGASSSCTTIEPPASPRRPGSTAGRRHRLEHLGVRDDPRLSDNIDMLTDAMREMAASIAHRSAVEAMEAATSSNKWGAGLAVLDGTGAGITCVSMPFLRDIVLRHPSKRAELIERFQPLRQLIRPEGQTNKALEVVGLVFLDGRVCGPQDVTLAFPSRARPAPPGHLRHGPAWAREEVVYGSATHPEYRECLRPHAHTDDIDALLDDYPTTSSDRQTDTLTLVTAADIWPDSMGDRATSVVDGMAGLFREACEGGAKAPHDGVRSCDGVDDESGGQRSIPSARPTGVPPLRIDPPPHAHMATGETPQPAPWDGATLDSYPVRFKEALVVDGPGWLDIPFSLTKPTKGKGGRQAECLRPGTLGYFYPDEMRRHPLFLLPKAGIARVQADGTVALRVLTERRPASQRACEWVPSARARLRRSSTSMRSTSRPSNKRTAP</sequence>
<feature type="region of interest" description="Disordered" evidence="1">
    <location>
        <begin position="418"/>
        <end position="441"/>
    </location>
</feature>
<feature type="compositionally biased region" description="Low complexity" evidence="1">
    <location>
        <begin position="424"/>
        <end position="434"/>
    </location>
</feature>